<sequence>MLLAIFQTLYKRKEKIEDIVLTIQQSSSKELDDFIVQYEPFILNTTSTICGRYITKQDDEYSIGLHAFHEAINLYSYKKGASFLSFAKLIIKRELIDYFRKESRHQHVTATQSESDELHNEYDLHAYDSYIKNFDELNRKEEIIHFNEMLNQFGISLDSLVDVSPKHEDTREHIFSVVEIITSDEEMLTLLYKKKKLPMNLLTSKVELSRKTLEKHRKFIIAMCIIAANDYIYLQSYLKRGD</sequence>
<dbReference type="InterPro" id="IPR007627">
    <property type="entry name" value="RNA_pol_sigma70_r2"/>
</dbReference>
<organism evidence="8 9">
    <name type="scientific">Gottfriedia solisilvae</name>
    <dbReference type="NCBI Taxonomy" id="1516104"/>
    <lineage>
        <taxon>Bacteria</taxon>
        <taxon>Bacillati</taxon>
        <taxon>Bacillota</taxon>
        <taxon>Bacilli</taxon>
        <taxon>Bacillales</taxon>
        <taxon>Bacillaceae</taxon>
        <taxon>Gottfriedia</taxon>
    </lineage>
</organism>
<evidence type="ECO:0000256" key="1">
    <source>
        <dbReference type="ARBA" id="ARBA00022490"/>
    </source>
</evidence>
<dbReference type="GO" id="GO:0003677">
    <property type="term" value="F:DNA binding"/>
    <property type="evidence" value="ECO:0007669"/>
    <property type="project" value="UniProtKB-UniRule"/>
</dbReference>
<comment type="subcellular location">
    <subcellularLocation>
        <location evidence="6">Cytoplasm</location>
    </subcellularLocation>
</comment>
<dbReference type="InterPro" id="IPR014284">
    <property type="entry name" value="RNA_pol_sigma-70_dom"/>
</dbReference>
<dbReference type="EMBL" id="BMHB01000002">
    <property type="protein sequence ID" value="GGI16878.1"/>
    <property type="molecule type" value="Genomic_DNA"/>
</dbReference>
<evidence type="ECO:0000256" key="2">
    <source>
        <dbReference type="ARBA" id="ARBA00023015"/>
    </source>
</evidence>
<dbReference type="GO" id="GO:0005737">
    <property type="term" value="C:cytoplasm"/>
    <property type="evidence" value="ECO:0007669"/>
    <property type="project" value="UniProtKB-SubCell"/>
</dbReference>
<comment type="activity regulation">
    <text evidence="6">Negatively regulated by the anti-sigma-I factor RsgI.</text>
</comment>
<keyword evidence="6" id="KW-0346">Stress response</keyword>
<feature type="domain" description="RNA polymerase sigma-70 region 2" evidence="7">
    <location>
        <begin position="35"/>
        <end position="104"/>
    </location>
</feature>
<evidence type="ECO:0000313" key="8">
    <source>
        <dbReference type="EMBL" id="GGI16878.1"/>
    </source>
</evidence>
<accession>A0A8J3AVC9</accession>
<comment type="similarity">
    <text evidence="6">Belongs to the sigma-70 factor family. SigI subfamily.</text>
</comment>
<keyword evidence="5 6" id="KW-0804">Transcription</keyword>
<dbReference type="AlphaFoldDB" id="A0A8J3AVC9"/>
<keyword evidence="1 6" id="KW-0963">Cytoplasm</keyword>
<keyword evidence="3 6" id="KW-0731">Sigma factor</keyword>
<dbReference type="SUPFAM" id="SSF88946">
    <property type="entry name" value="Sigma2 domain of RNA polymerase sigma factors"/>
    <property type="match status" value="1"/>
</dbReference>
<reference evidence="9" key="1">
    <citation type="journal article" date="2019" name="Int. J. Syst. Evol. Microbiol.">
        <title>The Global Catalogue of Microorganisms (GCM) 10K type strain sequencing project: providing services to taxonomists for standard genome sequencing and annotation.</title>
        <authorList>
            <consortium name="The Broad Institute Genomics Platform"/>
            <consortium name="The Broad Institute Genome Sequencing Center for Infectious Disease"/>
            <person name="Wu L."/>
            <person name="Ma J."/>
        </authorList>
    </citation>
    <scope>NUCLEOTIDE SEQUENCE [LARGE SCALE GENOMIC DNA]</scope>
    <source>
        <strain evidence="9">CGMCC 1.14993</strain>
    </source>
</reference>
<dbReference type="HAMAP" id="MF_02064">
    <property type="entry name" value="Sigma70_SigI"/>
    <property type="match status" value="1"/>
</dbReference>
<evidence type="ECO:0000256" key="6">
    <source>
        <dbReference type="HAMAP-Rule" id="MF_02064"/>
    </source>
</evidence>
<dbReference type="InterPro" id="IPR013325">
    <property type="entry name" value="RNA_pol_sigma_r2"/>
</dbReference>
<dbReference type="InterPro" id="IPR014244">
    <property type="entry name" value="RNA_pol_sigma-I"/>
</dbReference>
<keyword evidence="4 6" id="KW-0238">DNA-binding</keyword>
<evidence type="ECO:0000259" key="7">
    <source>
        <dbReference type="Pfam" id="PF04542"/>
    </source>
</evidence>
<keyword evidence="9" id="KW-1185">Reference proteome</keyword>
<feature type="short sequence motif" description="Polymerase core binding" evidence="6">
    <location>
        <begin position="59"/>
        <end position="72"/>
    </location>
</feature>
<dbReference type="NCBIfam" id="TIGR02895">
    <property type="entry name" value="spore_sigI"/>
    <property type="match status" value="1"/>
</dbReference>
<evidence type="ECO:0000256" key="3">
    <source>
        <dbReference type="ARBA" id="ARBA00023082"/>
    </source>
</evidence>
<dbReference type="GO" id="GO:0016987">
    <property type="term" value="F:sigma factor activity"/>
    <property type="evidence" value="ECO:0007669"/>
    <property type="project" value="UniProtKB-UniRule"/>
</dbReference>
<evidence type="ECO:0000256" key="4">
    <source>
        <dbReference type="ARBA" id="ARBA00023125"/>
    </source>
</evidence>
<dbReference type="PANTHER" id="PTHR30385:SF6">
    <property type="entry name" value="RNA POLYMERASE SIGMA FACTOR SIGI"/>
    <property type="match status" value="1"/>
</dbReference>
<comment type="subunit">
    <text evidence="6">Interacts with RsgI.</text>
</comment>
<dbReference type="Proteomes" id="UP000626244">
    <property type="component" value="Unassembled WGS sequence"/>
</dbReference>
<dbReference type="NCBIfam" id="TIGR02937">
    <property type="entry name" value="sigma70-ECF"/>
    <property type="match status" value="1"/>
</dbReference>
<proteinExistence type="inferred from homology"/>
<dbReference type="RefSeq" id="WP_235821523.1">
    <property type="nucleotide sequence ID" value="NZ_BMHB01000002.1"/>
</dbReference>
<dbReference type="Pfam" id="PF04542">
    <property type="entry name" value="Sigma70_r2"/>
    <property type="match status" value="1"/>
</dbReference>
<comment type="function">
    <text evidence="6">Sigma factors are initiation factors that promote the attachment of RNA polymerase to specific initiation sites and are then released.</text>
</comment>
<dbReference type="PANTHER" id="PTHR30385">
    <property type="entry name" value="SIGMA FACTOR F FLAGELLAR"/>
    <property type="match status" value="1"/>
</dbReference>
<dbReference type="Gene3D" id="1.10.1740.10">
    <property type="match status" value="1"/>
</dbReference>
<name>A0A8J3AVC9_9BACI</name>
<evidence type="ECO:0000256" key="5">
    <source>
        <dbReference type="ARBA" id="ARBA00023163"/>
    </source>
</evidence>
<gene>
    <name evidence="8" type="primary">fliA3</name>
    <name evidence="6" type="synonym">sigI</name>
    <name evidence="8" type="ORF">GCM10007380_35160</name>
</gene>
<dbReference type="GO" id="GO:0006352">
    <property type="term" value="P:DNA-templated transcription initiation"/>
    <property type="evidence" value="ECO:0007669"/>
    <property type="project" value="UniProtKB-UniRule"/>
</dbReference>
<comment type="caution">
    <text evidence="8">The sequence shown here is derived from an EMBL/GenBank/DDBJ whole genome shotgun (WGS) entry which is preliminary data.</text>
</comment>
<evidence type="ECO:0000313" key="9">
    <source>
        <dbReference type="Proteomes" id="UP000626244"/>
    </source>
</evidence>
<keyword evidence="2 6" id="KW-0805">Transcription regulation</keyword>
<protein>
    <recommendedName>
        <fullName evidence="6">RNA polymerase sigma factor SigI</fullName>
    </recommendedName>
</protein>
<dbReference type="PIRSF" id="PIRSF038953">
    <property type="entry name" value="SigI"/>
    <property type="match status" value="1"/>
</dbReference>
<feature type="DNA-binding region" description="H-T-H motif" evidence="6">
    <location>
        <begin position="199"/>
        <end position="218"/>
    </location>
</feature>